<comment type="subunit">
    <text evidence="5">Homodimer.</text>
</comment>
<dbReference type="InterPro" id="IPR004384">
    <property type="entry name" value="RNA_MeTrfase_TrmJ/LasT"/>
</dbReference>
<dbReference type="EC" id="2.1.1.200" evidence="5"/>
<evidence type="ECO:0000256" key="1">
    <source>
        <dbReference type="ARBA" id="ARBA00007228"/>
    </source>
</evidence>
<evidence type="ECO:0000313" key="8">
    <source>
        <dbReference type="Proteomes" id="UP000248795"/>
    </source>
</evidence>
<evidence type="ECO:0000259" key="6">
    <source>
        <dbReference type="Pfam" id="PF00588"/>
    </source>
</evidence>
<comment type="subcellular location">
    <subcellularLocation>
        <location evidence="5">Cytoplasm</location>
    </subcellularLocation>
</comment>
<dbReference type="AlphaFoldDB" id="A0A2W2B5A3"/>
<dbReference type="Gene3D" id="1.10.8.590">
    <property type="match status" value="1"/>
</dbReference>
<dbReference type="Pfam" id="PF00588">
    <property type="entry name" value="SpoU_methylase"/>
    <property type="match status" value="1"/>
</dbReference>
<feature type="domain" description="tRNA/rRNA methyltransferase SpoU type" evidence="6">
    <location>
        <begin position="17"/>
        <end position="167"/>
    </location>
</feature>
<gene>
    <name evidence="5" type="primary">trmJ</name>
    <name evidence="7" type="ORF">DK847_18445</name>
</gene>
<comment type="caution">
    <text evidence="7">The sequence shown here is derived from an EMBL/GenBank/DDBJ whole genome shotgun (WGS) entry which is preliminary data.</text>
</comment>
<keyword evidence="2 5" id="KW-0489">Methyltransferase</keyword>
<organism evidence="7 8">
    <name type="scientific">Aestuariivirga litoralis</name>
    <dbReference type="NCBI Taxonomy" id="2650924"/>
    <lineage>
        <taxon>Bacteria</taxon>
        <taxon>Pseudomonadati</taxon>
        <taxon>Pseudomonadota</taxon>
        <taxon>Alphaproteobacteria</taxon>
        <taxon>Hyphomicrobiales</taxon>
        <taxon>Aestuariivirgaceae</taxon>
        <taxon>Aestuariivirga</taxon>
    </lineage>
</organism>
<dbReference type="EMBL" id="QKVK01000010">
    <property type="protein sequence ID" value="PZF75494.1"/>
    <property type="molecule type" value="Genomic_DNA"/>
</dbReference>
<dbReference type="GO" id="GO:0160206">
    <property type="term" value="F:tRNA (cytidine(32)/uridine(32)-2'-O)-methyltransferase activity"/>
    <property type="evidence" value="ECO:0007669"/>
    <property type="project" value="UniProtKB-EC"/>
</dbReference>
<dbReference type="InterPro" id="IPR001537">
    <property type="entry name" value="SpoU_MeTrfase"/>
</dbReference>
<name>A0A2W2B5A3_9HYPH</name>
<comment type="similarity">
    <text evidence="1">Belongs to the class IV-like SAM-binding methyltransferase superfamily. RNA methyltransferase TrmH family.</text>
</comment>
<dbReference type="CDD" id="cd18093">
    <property type="entry name" value="SpoU-like_TrmJ"/>
    <property type="match status" value="1"/>
</dbReference>
<evidence type="ECO:0000256" key="4">
    <source>
        <dbReference type="ARBA" id="ARBA00022691"/>
    </source>
</evidence>
<accession>A0A2W2B5A3</accession>
<dbReference type="PANTHER" id="PTHR42786">
    <property type="entry name" value="TRNA/RRNA METHYLTRANSFERASE"/>
    <property type="match status" value="1"/>
</dbReference>
<protein>
    <recommendedName>
        <fullName evidence="5">tRNA (cytidine/uridine-2'-O-)-methyltransferase TrmJ</fullName>
        <ecNumber evidence="5">2.1.1.200</ecNumber>
    </recommendedName>
    <alternativeName>
        <fullName evidence="5">tRNA (cytidine(32)/uridine(32)-2'-O)-methyltransferase</fullName>
    </alternativeName>
    <alternativeName>
        <fullName evidence="5">tRNA Cm32/Um32 methyltransferase</fullName>
    </alternativeName>
</protein>
<dbReference type="GO" id="GO:0003723">
    <property type="term" value="F:RNA binding"/>
    <property type="evidence" value="ECO:0007669"/>
    <property type="project" value="InterPro"/>
</dbReference>
<keyword evidence="4 5" id="KW-0949">S-adenosyl-L-methionine</keyword>
<sequence>MAGTDKTKNQTLGPAPVAVLVNPQLGENIGTAARAMANFGLHELRLMDPRDGWPNEKALTSSSGANWIIENATVHDTLDDCLKDVSYVYATTARPRGMIKEVITPEQAGADMRARVARGERVAILFGRERTGLNNDEISKADVIVTAPVNPAFASINIAQAVLLMGYEWYKDQAESLGQKTPELPALEGPGLQTPDTRPATKEELYGFFDHLERELDIAGFFKTEDKKPGMMRNIRNLFGRAELTEQEVRSLRGIISSLTRAHEKRKELREKERNEG</sequence>
<dbReference type="InterPro" id="IPR029028">
    <property type="entry name" value="Alpha/beta_knot_MTases"/>
</dbReference>
<dbReference type="PANTHER" id="PTHR42786:SF7">
    <property type="entry name" value="TRNA_RRNA METHYLTRANSFERASE SPOU TYPE DOMAIN-CONTAINING PROTEIN"/>
    <property type="match status" value="1"/>
</dbReference>
<dbReference type="InterPro" id="IPR029026">
    <property type="entry name" value="tRNA_m1G_MTases_N"/>
</dbReference>
<dbReference type="RefSeq" id="WP_111200014.1">
    <property type="nucleotide sequence ID" value="NZ_QKVK01000010.1"/>
</dbReference>
<comment type="catalytic activity">
    <reaction evidence="5">
        <text>cytidine(32) in tRNA + S-adenosyl-L-methionine = 2'-O-methylcytidine(32) in tRNA + S-adenosyl-L-homocysteine + H(+)</text>
        <dbReference type="Rhea" id="RHEA:42932"/>
        <dbReference type="Rhea" id="RHEA-COMP:10288"/>
        <dbReference type="Rhea" id="RHEA-COMP:10289"/>
        <dbReference type="ChEBI" id="CHEBI:15378"/>
        <dbReference type="ChEBI" id="CHEBI:57856"/>
        <dbReference type="ChEBI" id="CHEBI:59789"/>
        <dbReference type="ChEBI" id="CHEBI:74495"/>
        <dbReference type="ChEBI" id="CHEBI:82748"/>
        <dbReference type="EC" id="2.1.1.200"/>
    </reaction>
</comment>
<reference evidence="8" key="1">
    <citation type="submission" date="2018-06" db="EMBL/GenBank/DDBJ databases">
        <title>Aestuariibacter litoralis strain KCTC 52945T.</title>
        <authorList>
            <person name="Li X."/>
            <person name="Salam N."/>
            <person name="Li J.-L."/>
            <person name="Chen Y.-M."/>
            <person name="Yang Z.-W."/>
            <person name="Zhang L.-Y."/>
            <person name="Han M.-X."/>
            <person name="Xiao M."/>
            <person name="Li W.-J."/>
        </authorList>
    </citation>
    <scope>NUCLEOTIDE SEQUENCE [LARGE SCALE GENOMIC DNA]</scope>
    <source>
        <strain evidence="8">KCTC 52945</strain>
    </source>
</reference>
<dbReference type="GO" id="GO:0106339">
    <property type="term" value="F:tRNA (cytidine(32)-2'-O)-methyltransferase activity"/>
    <property type="evidence" value="ECO:0007669"/>
    <property type="project" value="RHEA"/>
</dbReference>
<dbReference type="SUPFAM" id="SSF75217">
    <property type="entry name" value="alpha/beta knot"/>
    <property type="match status" value="1"/>
</dbReference>
<comment type="function">
    <text evidence="5">Catalyzes the formation of 2'O-methylated cytidine (Cm32) or 2'O-methylated uridine (Um32) at position 32 in tRNA.</text>
</comment>
<evidence type="ECO:0000313" key="7">
    <source>
        <dbReference type="EMBL" id="PZF75494.1"/>
    </source>
</evidence>
<dbReference type="Proteomes" id="UP000248795">
    <property type="component" value="Unassembled WGS sequence"/>
</dbReference>
<dbReference type="GO" id="GO:0002128">
    <property type="term" value="P:tRNA nucleoside ribose methylation"/>
    <property type="evidence" value="ECO:0007669"/>
    <property type="project" value="TreeGrafter"/>
</dbReference>
<evidence type="ECO:0000256" key="3">
    <source>
        <dbReference type="ARBA" id="ARBA00022679"/>
    </source>
</evidence>
<evidence type="ECO:0000256" key="5">
    <source>
        <dbReference type="RuleBase" id="RU362024"/>
    </source>
</evidence>
<keyword evidence="5" id="KW-0819">tRNA processing</keyword>
<dbReference type="NCBIfam" id="TIGR00050">
    <property type="entry name" value="rRNA_methyl_1"/>
    <property type="match status" value="1"/>
</dbReference>
<dbReference type="GO" id="GO:0005829">
    <property type="term" value="C:cytosol"/>
    <property type="evidence" value="ECO:0007669"/>
    <property type="project" value="TreeGrafter"/>
</dbReference>
<proteinExistence type="inferred from homology"/>
<evidence type="ECO:0000256" key="2">
    <source>
        <dbReference type="ARBA" id="ARBA00022603"/>
    </source>
</evidence>
<dbReference type="Gene3D" id="3.40.1280.10">
    <property type="match status" value="1"/>
</dbReference>
<keyword evidence="3 7" id="KW-0808">Transferase</keyword>
<dbReference type="PIRSF" id="PIRSF004808">
    <property type="entry name" value="LasT"/>
    <property type="match status" value="1"/>
</dbReference>
<keyword evidence="5" id="KW-0963">Cytoplasm</keyword>
<keyword evidence="8" id="KW-1185">Reference proteome</keyword>
<comment type="catalytic activity">
    <reaction evidence="5">
        <text>uridine(32) in tRNA + S-adenosyl-L-methionine = 2'-O-methyluridine(32) in tRNA + S-adenosyl-L-homocysteine + H(+)</text>
        <dbReference type="Rhea" id="RHEA:42936"/>
        <dbReference type="Rhea" id="RHEA-COMP:10107"/>
        <dbReference type="Rhea" id="RHEA-COMP:10290"/>
        <dbReference type="ChEBI" id="CHEBI:15378"/>
        <dbReference type="ChEBI" id="CHEBI:57856"/>
        <dbReference type="ChEBI" id="CHEBI:59789"/>
        <dbReference type="ChEBI" id="CHEBI:65315"/>
        <dbReference type="ChEBI" id="CHEBI:74478"/>
        <dbReference type="EC" id="2.1.1.200"/>
    </reaction>
</comment>